<evidence type="ECO:0000256" key="2">
    <source>
        <dbReference type="ARBA" id="ARBA00005318"/>
    </source>
</evidence>
<evidence type="ECO:0000256" key="8">
    <source>
        <dbReference type="ARBA" id="ARBA00022989"/>
    </source>
</evidence>
<protein>
    <recommendedName>
        <fullName evidence="10">Type II secretion system protein L</fullName>
        <shortName evidence="10">T2SS protein L</shortName>
    </recommendedName>
</protein>
<evidence type="ECO:0000256" key="3">
    <source>
        <dbReference type="ARBA" id="ARBA00022448"/>
    </source>
</evidence>
<dbReference type="InterPro" id="IPR024230">
    <property type="entry name" value="GspL_cyto_dom"/>
</dbReference>
<dbReference type="SUPFAM" id="SSF53067">
    <property type="entry name" value="Actin-like ATPase domain"/>
    <property type="match status" value="2"/>
</dbReference>
<keyword evidence="5" id="KW-0997">Cell inner membrane</keyword>
<evidence type="ECO:0000256" key="6">
    <source>
        <dbReference type="ARBA" id="ARBA00022692"/>
    </source>
</evidence>
<name>A0ABT4YLU7_9VIBR</name>
<keyword evidence="3 10" id="KW-0813">Transport</keyword>
<keyword evidence="14" id="KW-1185">Reference proteome</keyword>
<keyword evidence="8" id="KW-1133">Transmembrane helix</keyword>
<keyword evidence="4" id="KW-1003">Cell membrane</keyword>
<evidence type="ECO:0000256" key="10">
    <source>
        <dbReference type="PIRNR" id="PIRNR015761"/>
    </source>
</evidence>
<sequence length="404" mass="45688">MSEFLTVRLSRDKQSPIRWLVWSTSQNEIIASGELSSKEQLSELSSYANQRVALLLLDSRDILLMKAEIPAGAARQVDTMLPYLLEDDIAQDVDELHFSILKKSDKEVEVVAVDNTYLSEWLQAFSEVGIAISKVIPDAETLPLNDNNISAVQIDSQWLFRKSQNQSISIDEQWLSLFLESNWCKEQDAKGSILSFTLIPDSLLNGTDWQQAEPELVMELLTKGAIRSSTNLLTGTFKPQPSILKYMKVWKNVVIAACLLLLIFTTQQVLQVNQYEAQATAYRTESERIFRTIFPNKNRIPTVSYLKRQMSDEENLLSHGDSETSVLAWLALIPDALKGKSSIEISNIRYDANRGEVRLEASMDDFQTFEVVRTKLAEKFAVTQGPLDKKANKVSGSFVLRQKQ</sequence>
<dbReference type="NCBIfam" id="TIGR01709">
    <property type="entry name" value="typeII_sec_gspL"/>
    <property type="match status" value="1"/>
</dbReference>
<comment type="subcellular location">
    <subcellularLocation>
        <location evidence="1">Cell inner membrane</location>
        <topology evidence="1">Single-pass membrane protein</topology>
    </subcellularLocation>
</comment>
<evidence type="ECO:0000256" key="7">
    <source>
        <dbReference type="ARBA" id="ARBA00022927"/>
    </source>
</evidence>
<dbReference type="Proteomes" id="UP001210678">
    <property type="component" value="Unassembled WGS sequence"/>
</dbReference>
<accession>A0ABT4YLU7</accession>
<evidence type="ECO:0000313" key="13">
    <source>
        <dbReference type="EMBL" id="MDB1122495.1"/>
    </source>
</evidence>
<dbReference type="Gene3D" id="3.30.1360.100">
    <property type="entry name" value="General secretion pathway protein M, EpsM"/>
    <property type="match status" value="1"/>
</dbReference>
<dbReference type="EMBL" id="JAQLOI010000001">
    <property type="protein sequence ID" value="MDB1122495.1"/>
    <property type="molecule type" value="Genomic_DNA"/>
</dbReference>
<keyword evidence="7 10" id="KW-0653">Protein transport</keyword>
<feature type="domain" description="GspL cytoplasmic actin-ATPase-like" evidence="11">
    <location>
        <begin position="5"/>
        <end position="240"/>
    </location>
</feature>
<comment type="function">
    <text evidence="10">Inner membrane component of the type II secretion system required for the energy-dependent secretion of extracellular factors such as proteases and toxins from the periplasm.</text>
</comment>
<evidence type="ECO:0000256" key="9">
    <source>
        <dbReference type="ARBA" id="ARBA00023136"/>
    </source>
</evidence>
<evidence type="ECO:0000259" key="11">
    <source>
        <dbReference type="Pfam" id="PF05134"/>
    </source>
</evidence>
<dbReference type="Pfam" id="PF05134">
    <property type="entry name" value="T2SSL"/>
    <property type="match status" value="1"/>
</dbReference>
<keyword evidence="9" id="KW-0472">Membrane</keyword>
<evidence type="ECO:0000256" key="5">
    <source>
        <dbReference type="ARBA" id="ARBA00022519"/>
    </source>
</evidence>
<dbReference type="CDD" id="cd24017">
    <property type="entry name" value="ASKHA_T2SSL_N"/>
    <property type="match status" value="1"/>
</dbReference>
<dbReference type="Pfam" id="PF12693">
    <property type="entry name" value="GspL_C"/>
    <property type="match status" value="1"/>
</dbReference>
<keyword evidence="6" id="KW-0812">Transmembrane</keyword>
<reference evidence="13 14" key="1">
    <citation type="submission" date="2023-01" db="EMBL/GenBank/DDBJ databases">
        <title>Vibrio sp. KJ40-1 sp.nov, isolated from marine algae.</title>
        <authorList>
            <person name="Butt M."/>
            <person name="Kim J.M.J."/>
            <person name="Jeon C.O.C."/>
        </authorList>
    </citation>
    <scope>NUCLEOTIDE SEQUENCE [LARGE SCALE GENOMIC DNA]</scope>
    <source>
        <strain evidence="13 14">KJ40-1</strain>
    </source>
</reference>
<evidence type="ECO:0000256" key="4">
    <source>
        <dbReference type="ARBA" id="ARBA00022475"/>
    </source>
</evidence>
<evidence type="ECO:0000313" key="14">
    <source>
        <dbReference type="Proteomes" id="UP001210678"/>
    </source>
</evidence>
<dbReference type="RefSeq" id="WP_272132340.1">
    <property type="nucleotide sequence ID" value="NZ_JAQLOI010000001.1"/>
</dbReference>
<gene>
    <name evidence="13" type="primary">gspL</name>
    <name evidence="13" type="ORF">PGX00_01530</name>
</gene>
<dbReference type="InterPro" id="IPR025691">
    <property type="entry name" value="GspL_pp_dom"/>
</dbReference>
<dbReference type="InterPro" id="IPR007812">
    <property type="entry name" value="T2SS_protein-GspL"/>
</dbReference>
<dbReference type="Gene3D" id="3.30.420.380">
    <property type="match status" value="1"/>
</dbReference>
<evidence type="ECO:0000259" key="12">
    <source>
        <dbReference type="Pfam" id="PF12693"/>
    </source>
</evidence>
<comment type="caution">
    <text evidence="13">The sequence shown here is derived from an EMBL/GenBank/DDBJ whole genome shotgun (WGS) entry which is preliminary data.</text>
</comment>
<comment type="similarity">
    <text evidence="2 10">Belongs to the GSP L family.</text>
</comment>
<dbReference type="InterPro" id="IPR043129">
    <property type="entry name" value="ATPase_NBD"/>
</dbReference>
<feature type="domain" description="GspL periplasmic" evidence="12">
    <location>
        <begin position="245"/>
        <end position="403"/>
    </location>
</feature>
<dbReference type="Gene3D" id="3.30.420.370">
    <property type="match status" value="1"/>
</dbReference>
<organism evidence="13 14">
    <name type="scientific">Vibrio algarum</name>
    <dbReference type="NCBI Taxonomy" id="3020714"/>
    <lineage>
        <taxon>Bacteria</taxon>
        <taxon>Pseudomonadati</taxon>
        <taxon>Pseudomonadota</taxon>
        <taxon>Gammaproteobacteria</taxon>
        <taxon>Vibrionales</taxon>
        <taxon>Vibrionaceae</taxon>
        <taxon>Vibrio</taxon>
    </lineage>
</organism>
<proteinExistence type="inferred from homology"/>
<dbReference type="PIRSF" id="PIRSF015761">
    <property type="entry name" value="Protein_L"/>
    <property type="match status" value="1"/>
</dbReference>
<evidence type="ECO:0000256" key="1">
    <source>
        <dbReference type="ARBA" id="ARBA00004377"/>
    </source>
</evidence>